<name>A0A7W9FNY1_9HYPH</name>
<evidence type="ECO:0000313" key="5">
    <source>
        <dbReference type="Proteomes" id="UP000523821"/>
    </source>
</evidence>
<dbReference type="InterPro" id="IPR050129">
    <property type="entry name" value="Zn_alcohol_dh"/>
</dbReference>
<gene>
    <name evidence="4" type="ORF">GGQ63_003270</name>
</gene>
<reference evidence="4 5" key="1">
    <citation type="submission" date="2020-08" db="EMBL/GenBank/DDBJ databases">
        <title>Genomic Encyclopedia of Type Strains, Phase IV (KMG-IV): sequencing the most valuable type-strain genomes for metagenomic binning, comparative biology and taxonomic classification.</title>
        <authorList>
            <person name="Goeker M."/>
        </authorList>
    </citation>
    <scope>NUCLEOTIDE SEQUENCE [LARGE SCALE GENOMIC DNA]</scope>
    <source>
        <strain evidence="4 5">DSM 16268</strain>
    </source>
</reference>
<evidence type="ECO:0000313" key="4">
    <source>
        <dbReference type="EMBL" id="MBB5754189.1"/>
    </source>
</evidence>
<dbReference type="Proteomes" id="UP000523821">
    <property type="component" value="Unassembled WGS sequence"/>
</dbReference>
<dbReference type="GO" id="GO:0016491">
    <property type="term" value="F:oxidoreductase activity"/>
    <property type="evidence" value="ECO:0007669"/>
    <property type="project" value="UniProtKB-KW"/>
</dbReference>
<dbReference type="PANTHER" id="PTHR43401:SF3">
    <property type="entry name" value="L-GALACTONATE-5-DEHYDROGENASE"/>
    <property type="match status" value="1"/>
</dbReference>
<dbReference type="InterPro" id="IPR036291">
    <property type="entry name" value="NAD(P)-bd_dom_sf"/>
</dbReference>
<dbReference type="SUPFAM" id="SSF51735">
    <property type="entry name" value="NAD(P)-binding Rossmann-fold domains"/>
    <property type="match status" value="1"/>
</dbReference>
<evidence type="ECO:0000259" key="2">
    <source>
        <dbReference type="Pfam" id="PF00107"/>
    </source>
</evidence>
<feature type="domain" description="Alcohol dehydrogenase-like N-terminal" evidence="3">
    <location>
        <begin position="24"/>
        <end position="130"/>
    </location>
</feature>
<dbReference type="InterPro" id="IPR011032">
    <property type="entry name" value="GroES-like_sf"/>
</dbReference>
<feature type="domain" description="Alcohol dehydrogenase-like C-terminal" evidence="2">
    <location>
        <begin position="169"/>
        <end position="295"/>
    </location>
</feature>
<dbReference type="InterPro" id="IPR013149">
    <property type="entry name" value="ADH-like_C"/>
</dbReference>
<comment type="caution">
    <text evidence="4">The sequence shown here is derived from an EMBL/GenBank/DDBJ whole genome shotgun (WGS) entry which is preliminary data.</text>
</comment>
<dbReference type="SUPFAM" id="SSF50129">
    <property type="entry name" value="GroES-like"/>
    <property type="match status" value="1"/>
</dbReference>
<protein>
    <recommendedName>
        <fullName evidence="6">Dehydrogenase</fullName>
    </recommendedName>
</protein>
<dbReference type="CDD" id="cd08261">
    <property type="entry name" value="Zn_ADH7"/>
    <property type="match status" value="1"/>
</dbReference>
<dbReference type="Gene3D" id="3.90.180.10">
    <property type="entry name" value="Medium-chain alcohol dehydrogenases, catalytic domain"/>
    <property type="match status" value="1"/>
</dbReference>
<keyword evidence="1" id="KW-0560">Oxidoreductase</keyword>
<proteinExistence type="predicted"/>
<dbReference type="Gene3D" id="3.40.50.720">
    <property type="entry name" value="NAD(P)-binding Rossmann-like Domain"/>
    <property type="match status" value="1"/>
</dbReference>
<organism evidence="4 5">
    <name type="scientific">Prosthecomicrobium pneumaticum</name>
    <dbReference type="NCBI Taxonomy" id="81895"/>
    <lineage>
        <taxon>Bacteria</taxon>
        <taxon>Pseudomonadati</taxon>
        <taxon>Pseudomonadota</taxon>
        <taxon>Alphaproteobacteria</taxon>
        <taxon>Hyphomicrobiales</taxon>
        <taxon>Kaistiaceae</taxon>
        <taxon>Prosthecomicrobium</taxon>
    </lineage>
</organism>
<dbReference type="InterPro" id="IPR013154">
    <property type="entry name" value="ADH-like_N"/>
</dbReference>
<keyword evidence="5" id="KW-1185">Reference proteome</keyword>
<dbReference type="Pfam" id="PF08240">
    <property type="entry name" value="ADH_N"/>
    <property type="match status" value="1"/>
</dbReference>
<dbReference type="RefSeq" id="WP_183857649.1">
    <property type="nucleotide sequence ID" value="NZ_JACHOO010000007.1"/>
</dbReference>
<sequence>MRAIICEEPGRLAAIERDRPERPAGWVSVDIRHVGVCGTDFHIFAGKHPYLAYPRVMGHELSGTVAEPSEDGRFAAGDAVIVNPYLACGSCIACRKGKPNCCVAIKVLGVHTDGGMCERIVVPAQNLYPAEGLSLRDAAMVEFLAIGAHAVRRSEAKPGDRALVVGAGPIGLGTALFARLAGAEVTMMDTSEERLDKAAGTFGFADPIRAGADAIEAARRATGGDFYDLVFDATGNARAMEGGIGFVAHGGSLVFVSIVKDRIGFDDPELHKREMKIVGSRNALKADFETVVAAMKAGAVPVDAINTHRAALDDLPEAMPAWLADGRGLIKAVLTV</sequence>
<accession>A0A7W9FNY1</accession>
<evidence type="ECO:0000256" key="1">
    <source>
        <dbReference type="ARBA" id="ARBA00023002"/>
    </source>
</evidence>
<evidence type="ECO:0008006" key="6">
    <source>
        <dbReference type="Google" id="ProtNLM"/>
    </source>
</evidence>
<evidence type="ECO:0000259" key="3">
    <source>
        <dbReference type="Pfam" id="PF08240"/>
    </source>
</evidence>
<dbReference type="PANTHER" id="PTHR43401">
    <property type="entry name" value="L-THREONINE 3-DEHYDROGENASE"/>
    <property type="match status" value="1"/>
</dbReference>
<dbReference type="AlphaFoldDB" id="A0A7W9FNY1"/>
<dbReference type="Pfam" id="PF00107">
    <property type="entry name" value="ADH_zinc_N"/>
    <property type="match status" value="1"/>
</dbReference>
<dbReference type="EMBL" id="JACHOO010000007">
    <property type="protein sequence ID" value="MBB5754189.1"/>
    <property type="molecule type" value="Genomic_DNA"/>
</dbReference>